<dbReference type="PANTHER" id="PTHR23155:SF1229">
    <property type="entry name" value="OS11G0550500 PROTEIN"/>
    <property type="match status" value="1"/>
</dbReference>
<dbReference type="GO" id="GO:0042742">
    <property type="term" value="P:defense response to bacterium"/>
    <property type="evidence" value="ECO:0007669"/>
    <property type="project" value="UniProtKB-ARBA"/>
</dbReference>
<dbReference type="Pfam" id="PF23559">
    <property type="entry name" value="WHD_DRP"/>
    <property type="match status" value="1"/>
</dbReference>
<dbReference type="Gene3D" id="3.80.10.10">
    <property type="entry name" value="Ribonuclease Inhibitor"/>
    <property type="match status" value="1"/>
</dbReference>
<dbReference type="EnsemblPlants" id="EMT32154">
    <property type="protein sequence ID" value="EMT32154"/>
    <property type="gene ID" value="F775_25542"/>
</dbReference>
<dbReference type="GO" id="GO:0002758">
    <property type="term" value="P:innate immune response-activating signaling pathway"/>
    <property type="evidence" value="ECO:0007669"/>
    <property type="project" value="UniProtKB-ARBA"/>
</dbReference>
<evidence type="ECO:0000256" key="1">
    <source>
        <dbReference type="ARBA" id="ARBA00022737"/>
    </source>
</evidence>
<dbReference type="Gene3D" id="1.20.5.4130">
    <property type="match status" value="1"/>
</dbReference>
<proteinExistence type="predicted"/>
<dbReference type="InterPro" id="IPR055414">
    <property type="entry name" value="LRR_R13L4/SHOC2-like"/>
</dbReference>
<dbReference type="GO" id="GO:0009626">
    <property type="term" value="P:plant-type hypersensitive response"/>
    <property type="evidence" value="ECO:0007669"/>
    <property type="project" value="UniProtKB-ARBA"/>
</dbReference>
<sequence length="677" mass="77325">MAQAVIGAIGTLLPKLADLITKEYNLQRGLWAKAVRDLSYGLEDSIDKFMVRIETDGRPDKSHSFRNFIDKSLSLLTKGKICHKIGIDIKDIKSCIKEVSDRRDRYKVDNVAAAKPVGPAIDTLRLAALYRKATELVGTDEKSVEMYQNINEASWGEQQLISEIRTFFENKRYLIVIDDIWDKSAWENIKYALIENGYGTGGVYRLKPLSVVDSRKLFYQIIYEMENKSQPNQLVEVSERILKRCGVVPLAILAIGSLLSSEKGRAHTHEYWSKVYKSISSGLDNNHDDVKNMRRILSVSYSGLPPHLKTCLLHLGLYPEDYEIEAEQLIWKWVGEGSVKKEQGRILYEVGEDYLKELVNINLVQPSYLNSLRRVHDMVRDFITYLSREENFLTTPDCQQLEYLPSKIRQLSLQTRNEEVGNQLATVSLSYVRSLTVFTPAFSLLPALLCFPVLRVLDLAECEVYNTHWNDICNLFHLRYLNLRGTSITNIPKEIGNLQFLQVLDISAKIDVVHVLPVLPKYHTENIRRGGPSSSREHSTLSELVIQVEKPTQGREKRLTTGIAYPFSCLKMFSVKSDTMELRFGRGAMQSLQTLKLDFQDVEDTLFQFGDFALGLENLPSLEDVCVTFSEDTSEKISSVENALRKEIDMNQNKPRLRVTDMGRLMIENIISRQFGV</sequence>
<dbReference type="InterPro" id="IPR002182">
    <property type="entry name" value="NB-ARC"/>
</dbReference>
<dbReference type="PRINTS" id="PR00364">
    <property type="entry name" value="DISEASERSIST"/>
</dbReference>
<dbReference type="InterPro" id="IPR036388">
    <property type="entry name" value="WH-like_DNA-bd_sf"/>
</dbReference>
<dbReference type="InterPro" id="IPR044974">
    <property type="entry name" value="Disease_R_plants"/>
</dbReference>
<keyword evidence="1" id="KW-0677">Repeat</keyword>
<dbReference type="GO" id="GO:0043531">
    <property type="term" value="F:ADP binding"/>
    <property type="evidence" value="ECO:0007669"/>
    <property type="project" value="InterPro"/>
</dbReference>
<feature type="domain" description="Disease resistance protein winged helix" evidence="4">
    <location>
        <begin position="317"/>
        <end position="383"/>
    </location>
</feature>
<dbReference type="Gene3D" id="1.10.10.10">
    <property type="entry name" value="Winged helix-like DNA-binding domain superfamily/Winged helix DNA-binding domain"/>
    <property type="match status" value="1"/>
</dbReference>
<dbReference type="PANTHER" id="PTHR23155">
    <property type="entry name" value="DISEASE RESISTANCE PROTEIN RP"/>
    <property type="match status" value="1"/>
</dbReference>
<keyword evidence="2" id="KW-0611">Plant defense</keyword>
<evidence type="ECO:0000256" key="2">
    <source>
        <dbReference type="ARBA" id="ARBA00022821"/>
    </source>
</evidence>
<dbReference type="InterPro" id="IPR058922">
    <property type="entry name" value="WHD_DRP"/>
</dbReference>
<evidence type="ECO:0000259" key="5">
    <source>
        <dbReference type="Pfam" id="PF23598"/>
    </source>
</evidence>
<dbReference type="Gene3D" id="1.10.8.430">
    <property type="entry name" value="Helical domain of apoptotic protease-activating factors"/>
    <property type="match status" value="1"/>
</dbReference>
<evidence type="ECO:0000313" key="6">
    <source>
        <dbReference type="EnsemblPlants" id="EMT32154"/>
    </source>
</evidence>
<dbReference type="AlphaFoldDB" id="M8CCN2"/>
<dbReference type="InterPro" id="IPR032675">
    <property type="entry name" value="LRR_dom_sf"/>
</dbReference>
<dbReference type="Pfam" id="PF00931">
    <property type="entry name" value="NB-ARC"/>
    <property type="match status" value="1"/>
</dbReference>
<dbReference type="Pfam" id="PF23598">
    <property type="entry name" value="LRR_14"/>
    <property type="match status" value="2"/>
</dbReference>
<organism evidence="6">
    <name type="scientific">Aegilops tauschii</name>
    <name type="common">Tausch's goatgrass</name>
    <name type="synonym">Aegilops squarrosa</name>
    <dbReference type="NCBI Taxonomy" id="37682"/>
    <lineage>
        <taxon>Eukaryota</taxon>
        <taxon>Viridiplantae</taxon>
        <taxon>Streptophyta</taxon>
        <taxon>Embryophyta</taxon>
        <taxon>Tracheophyta</taxon>
        <taxon>Spermatophyta</taxon>
        <taxon>Magnoliopsida</taxon>
        <taxon>Liliopsida</taxon>
        <taxon>Poales</taxon>
        <taxon>Poaceae</taxon>
        <taxon>BOP clade</taxon>
        <taxon>Pooideae</taxon>
        <taxon>Triticodae</taxon>
        <taxon>Triticeae</taxon>
        <taxon>Triticinae</taxon>
        <taxon>Aegilops</taxon>
    </lineage>
</organism>
<dbReference type="InterPro" id="IPR027417">
    <property type="entry name" value="P-loop_NTPase"/>
</dbReference>
<dbReference type="FunFam" id="1.10.10.10:FF:000322">
    <property type="entry name" value="Probable disease resistance protein At1g63360"/>
    <property type="match status" value="1"/>
</dbReference>
<dbReference type="Gene3D" id="3.40.50.300">
    <property type="entry name" value="P-loop containing nucleotide triphosphate hydrolases"/>
    <property type="match status" value="1"/>
</dbReference>
<protein>
    <submittedName>
        <fullName evidence="6">Putative disease resistance RPP8-like protein 2</fullName>
    </submittedName>
</protein>
<dbReference type="SUPFAM" id="SSF52058">
    <property type="entry name" value="L domain-like"/>
    <property type="match status" value="1"/>
</dbReference>
<evidence type="ECO:0000259" key="3">
    <source>
        <dbReference type="Pfam" id="PF00931"/>
    </source>
</evidence>
<feature type="domain" description="Disease resistance R13L4/SHOC-2-like LRR" evidence="5">
    <location>
        <begin position="432"/>
        <end position="509"/>
    </location>
</feature>
<name>M8CCN2_AEGTA</name>
<dbReference type="InterPro" id="IPR042197">
    <property type="entry name" value="Apaf_helical"/>
</dbReference>
<reference evidence="6" key="1">
    <citation type="submission" date="2015-06" db="UniProtKB">
        <authorList>
            <consortium name="EnsemblPlants"/>
        </authorList>
    </citation>
    <scope>IDENTIFICATION</scope>
</reference>
<evidence type="ECO:0000259" key="4">
    <source>
        <dbReference type="Pfam" id="PF23559"/>
    </source>
</evidence>
<feature type="domain" description="NB-ARC" evidence="3">
    <location>
        <begin position="156"/>
        <end position="194"/>
    </location>
</feature>
<accession>M8CCN2</accession>
<dbReference type="SUPFAM" id="SSF52540">
    <property type="entry name" value="P-loop containing nucleoside triphosphate hydrolases"/>
    <property type="match status" value="1"/>
</dbReference>
<feature type="domain" description="Disease resistance R13L4/SHOC-2-like LRR" evidence="5">
    <location>
        <begin position="541"/>
        <end position="657"/>
    </location>
</feature>